<dbReference type="Gene3D" id="3.40.710.10">
    <property type="entry name" value="DD-peptidase/beta-lactamase superfamily"/>
    <property type="match status" value="1"/>
</dbReference>
<dbReference type="InterPro" id="IPR045155">
    <property type="entry name" value="Beta-lactam_cat"/>
</dbReference>
<feature type="compositionally biased region" description="Gly residues" evidence="1">
    <location>
        <begin position="12"/>
        <end position="25"/>
    </location>
</feature>
<dbReference type="Proteomes" id="UP000249794">
    <property type="component" value="Unassembled WGS sequence"/>
</dbReference>
<sequence>MADGSGSHNNGLGNGLGSSGLGGARLNGAANGPKDGLSNSRLNGAASGNTGNINIKSDGAIARPSRRSRRDRRRVPNSGIFAGAIPRLATPIPINSGSRSSRGDRPVAQLSNGSPNRRSRQPSATRSSAVARSRATEAQQSAQYPGRVPISRTLPRKRNARRFRKTPVPILYLARLAIIGLGMAAIGGTLLMAAIPKYSSSNAANTEVTPAKPAPAKVAPFPITLNQEVAPLKAKLQGLPNTYPGLSATVFYADVDTGDYVDLSGGSAIAAASTIKLPILLAFFEEVDAGRIDLNQAVAMLPEQIAEGSGDMQTAQPGTQYTALEVVTQMIINSDNTATNMMIDLLGGAEALNARFLGYGLEKTKINVPLPDLTGNNTTSAKDLAHTLLLISQGNTLTMRSRDRVLNILNRTYSKDLLAAGMAEQGALTYNKTG</sequence>
<evidence type="ECO:0000256" key="1">
    <source>
        <dbReference type="SAM" id="MobiDB-lite"/>
    </source>
</evidence>
<feature type="transmembrane region" description="Helical" evidence="2">
    <location>
        <begin position="170"/>
        <end position="195"/>
    </location>
</feature>
<keyword evidence="2" id="KW-0472">Membrane</keyword>
<evidence type="ECO:0000313" key="5">
    <source>
        <dbReference type="Proteomes" id="UP000249794"/>
    </source>
</evidence>
<dbReference type="EMBL" id="QBMP01000195">
    <property type="protein sequence ID" value="PZO50212.1"/>
    <property type="molecule type" value="Genomic_DNA"/>
</dbReference>
<protein>
    <recommendedName>
        <fullName evidence="3">Beta-lactamase class A catalytic domain-containing protein</fullName>
    </recommendedName>
</protein>
<dbReference type="Pfam" id="PF13354">
    <property type="entry name" value="Beta-lactamase2"/>
    <property type="match status" value="1"/>
</dbReference>
<feature type="domain" description="Beta-lactamase class A catalytic" evidence="3">
    <location>
        <begin position="250"/>
        <end position="434"/>
    </location>
</feature>
<feature type="compositionally biased region" description="Low complexity" evidence="1">
    <location>
        <begin position="123"/>
        <end position="133"/>
    </location>
</feature>
<keyword evidence="2" id="KW-1133">Transmembrane helix</keyword>
<feature type="compositionally biased region" description="Basic residues" evidence="1">
    <location>
        <begin position="64"/>
        <end position="75"/>
    </location>
</feature>
<comment type="caution">
    <text evidence="4">The sequence shown here is derived from an EMBL/GenBank/DDBJ whole genome shotgun (WGS) entry which is preliminary data.</text>
</comment>
<reference evidence="4 5" key="2">
    <citation type="submission" date="2018-06" db="EMBL/GenBank/DDBJ databases">
        <title>Metagenomic assembly of (sub)arctic Cyanobacteria and their associated microbiome from non-axenic cultures.</title>
        <authorList>
            <person name="Baurain D."/>
        </authorList>
    </citation>
    <scope>NUCLEOTIDE SEQUENCE [LARGE SCALE GENOMIC DNA]</scope>
    <source>
        <strain evidence="4">ULC027bin1</strain>
    </source>
</reference>
<proteinExistence type="predicted"/>
<dbReference type="SUPFAM" id="SSF56601">
    <property type="entry name" value="beta-lactamase/transpeptidase-like"/>
    <property type="match status" value="1"/>
</dbReference>
<keyword evidence="2" id="KW-0812">Transmembrane</keyword>
<dbReference type="PANTHER" id="PTHR35333:SF4">
    <property type="entry name" value="SLR0121 PROTEIN"/>
    <property type="match status" value="1"/>
</dbReference>
<evidence type="ECO:0000256" key="2">
    <source>
        <dbReference type="SAM" id="Phobius"/>
    </source>
</evidence>
<dbReference type="AlphaFoldDB" id="A0A2W4X0Q2"/>
<gene>
    <name evidence="4" type="ORF">DCF15_16115</name>
</gene>
<dbReference type="InterPro" id="IPR000871">
    <property type="entry name" value="Beta-lactam_class-A"/>
</dbReference>
<dbReference type="GO" id="GO:0030655">
    <property type="term" value="P:beta-lactam antibiotic catabolic process"/>
    <property type="evidence" value="ECO:0007669"/>
    <property type="project" value="InterPro"/>
</dbReference>
<reference evidence="5" key="1">
    <citation type="submission" date="2018-04" db="EMBL/GenBank/DDBJ databases">
        <authorList>
            <person name="Cornet L."/>
        </authorList>
    </citation>
    <scope>NUCLEOTIDE SEQUENCE [LARGE SCALE GENOMIC DNA]</scope>
</reference>
<organism evidence="4 5">
    <name type="scientific">Phormidesmis priestleyi</name>
    <dbReference type="NCBI Taxonomy" id="268141"/>
    <lineage>
        <taxon>Bacteria</taxon>
        <taxon>Bacillati</taxon>
        <taxon>Cyanobacteriota</taxon>
        <taxon>Cyanophyceae</taxon>
        <taxon>Leptolyngbyales</taxon>
        <taxon>Leptolyngbyaceae</taxon>
        <taxon>Phormidesmis</taxon>
    </lineage>
</organism>
<dbReference type="GO" id="GO:0008800">
    <property type="term" value="F:beta-lactamase activity"/>
    <property type="evidence" value="ECO:0007669"/>
    <property type="project" value="InterPro"/>
</dbReference>
<accession>A0A2W4X0Q2</accession>
<feature type="compositionally biased region" description="Low complexity" evidence="1">
    <location>
        <begin position="1"/>
        <end position="11"/>
    </location>
</feature>
<evidence type="ECO:0000259" key="3">
    <source>
        <dbReference type="Pfam" id="PF13354"/>
    </source>
</evidence>
<feature type="compositionally biased region" description="Polar residues" evidence="1">
    <location>
        <begin position="37"/>
        <end position="55"/>
    </location>
</feature>
<dbReference type="PANTHER" id="PTHR35333">
    <property type="entry name" value="BETA-LACTAMASE"/>
    <property type="match status" value="1"/>
</dbReference>
<dbReference type="GO" id="GO:0046677">
    <property type="term" value="P:response to antibiotic"/>
    <property type="evidence" value="ECO:0007669"/>
    <property type="project" value="InterPro"/>
</dbReference>
<evidence type="ECO:0000313" key="4">
    <source>
        <dbReference type="EMBL" id="PZO50212.1"/>
    </source>
</evidence>
<feature type="region of interest" description="Disordered" evidence="1">
    <location>
        <begin position="1"/>
        <end position="161"/>
    </location>
</feature>
<name>A0A2W4X0Q2_9CYAN</name>
<feature type="non-terminal residue" evidence="4">
    <location>
        <position position="434"/>
    </location>
</feature>
<dbReference type="InterPro" id="IPR012338">
    <property type="entry name" value="Beta-lactam/transpept-like"/>
</dbReference>